<dbReference type="InterPro" id="IPR001841">
    <property type="entry name" value="Znf_RING"/>
</dbReference>
<keyword evidence="3" id="KW-0862">Zinc</keyword>
<dbReference type="GO" id="GO:0005634">
    <property type="term" value="C:nucleus"/>
    <property type="evidence" value="ECO:0007669"/>
    <property type="project" value="TreeGrafter"/>
</dbReference>
<evidence type="ECO:0000256" key="3">
    <source>
        <dbReference type="ARBA" id="ARBA00022833"/>
    </source>
</evidence>
<accession>A0A8X6F9F7</accession>
<dbReference type="GO" id="GO:0006511">
    <property type="term" value="P:ubiquitin-dependent protein catabolic process"/>
    <property type="evidence" value="ECO:0007669"/>
    <property type="project" value="TreeGrafter"/>
</dbReference>
<keyword evidence="5" id="KW-1133">Transmembrane helix</keyword>
<comment type="caution">
    <text evidence="7">The sequence shown here is derived from an EMBL/GenBank/DDBJ whole genome shotgun (WGS) entry which is preliminary data.</text>
</comment>
<proteinExistence type="predicted"/>
<keyword evidence="1" id="KW-0479">Metal-binding</keyword>
<dbReference type="AlphaFoldDB" id="A0A8X6F9F7"/>
<dbReference type="PANTHER" id="PTHR45931">
    <property type="entry name" value="SI:CH211-59O9.10"/>
    <property type="match status" value="1"/>
</dbReference>
<evidence type="ECO:0000259" key="6">
    <source>
        <dbReference type="PROSITE" id="PS50089"/>
    </source>
</evidence>
<dbReference type="Gene3D" id="3.50.30.30">
    <property type="match status" value="1"/>
</dbReference>
<evidence type="ECO:0000256" key="2">
    <source>
        <dbReference type="ARBA" id="ARBA00022771"/>
    </source>
</evidence>
<dbReference type="PANTHER" id="PTHR45931:SF20">
    <property type="entry name" value="RING-TYPE E3 UBIQUITIN TRANSFERASE"/>
    <property type="match status" value="1"/>
</dbReference>
<dbReference type="InterPro" id="IPR013083">
    <property type="entry name" value="Znf_RING/FYVE/PHD"/>
</dbReference>
<evidence type="ECO:0000313" key="8">
    <source>
        <dbReference type="Proteomes" id="UP000887116"/>
    </source>
</evidence>
<dbReference type="GO" id="GO:0061630">
    <property type="term" value="F:ubiquitin protein ligase activity"/>
    <property type="evidence" value="ECO:0007669"/>
    <property type="project" value="TreeGrafter"/>
</dbReference>
<keyword evidence="2 4" id="KW-0863">Zinc-finger</keyword>
<dbReference type="FunFam" id="3.30.40.10:FF:000824">
    <property type="entry name" value="E3 ubiquitin-protein ligase RNF13"/>
    <property type="match status" value="1"/>
</dbReference>
<feature type="transmembrane region" description="Helical" evidence="5">
    <location>
        <begin position="234"/>
        <end position="261"/>
    </location>
</feature>
<keyword evidence="5" id="KW-0812">Transmembrane</keyword>
<feature type="domain" description="RING-type" evidence="6">
    <location>
        <begin position="317"/>
        <end position="359"/>
    </location>
</feature>
<dbReference type="SMART" id="SM00184">
    <property type="entry name" value="RING"/>
    <property type="match status" value="1"/>
</dbReference>
<protein>
    <submittedName>
        <fullName evidence="7">E3 ubiquitin-protein ligase RNF167</fullName>
    </submittedName>
</protein>
<dbReference type="PROSITE" id="PS50089">
    <property type="entry name" value="ZF_RING_2"/>
    <property type="match status" value="1"/>
</dbReference>
<dbReference type="Gene3D" id="3.30.40.10">
    <property type="entry name" value="Zinc/RING finger domain, C3HC4 (zinc finger)"/>
    <property type="match status" value="1"/>
</dbReference>
<organism evidence="7 8">
    <name type="scientific">Trichonephila clavata</name>
    <name type="common">Joro spider</name>
    <name type="synonym">Nephila clavata</name>
    <dbReference type="NCBI Taxonomy" id="2740835"/>
    <lineage>
        <taxon>Eukaryota</taxon>
        <taxon>Metazoa</taxon>
        <taxon>Ecdysozoa</taxon>
        <taxon>Arthropoda</taxon>
        <taxon>Chelicerata</taxon>
        <taxon>Arachnida</taxon>
        <taxon>Araneae</taxon>
        <taxon>Araneomorphae</taxon>
        <taxon>Entelegynae</taxon>
        <taxon>Araneoidea</taxon>
        <taxon>Nephilidae</taxon>
        <taxon>Trichonephila</taxon>
    </lineage>
</organism>
<sequence>MLVSEPYQESKTDPICMDLIISVPNIYEYTGCIETQGQAVLIISDQFPIASLQINSKIRMVGKAHFIPKIIQPPIMWSLYSIILFNFFGLGESGIIILQLNEVVDQFADSELSFAKPLGRNGIEGPIVSAEPPDACTKISEPPDKNGSYNWMVLIAGNICSYHTKVKNSELAGYSVAIIYTLRGKDDELLTHQHGFISNISAVTIRTSSGIIIKENYLYTYDERYRALIFPRNLFDFMTFLLLFVIVSGIFLVIMLAFLVLDFAETQHFAFKTTCSYHEIVRFVQQAQSNRNSRLDTQHLSQLQVSTFKKGDPYETCAICLEDFKNREKLRILPCLHGYHVKCIDPWLTKNKRVCPICKQRVVVLGESSRNDIDSDVESRRETTPLLQNANIPTSFASYQSVSDNAAVSSNYSQNRNTLGEFNS</sequence>
<dbReference type="SUPFAM" id="SSF57850">
    <property type="entry name" value="RING/U-box"/>
    <property type="match status" value="1"/>
</dbReference>
<keyword evidence="8" id="KW-1185">Reference proteome</keyword>
<dbReference type="Pfam" id="PF13639">
    <property type="entry name" value="zf-RING_2"/>
    <property type="match status" value="1"/>
</dbReference>
<feature type="transmembrane region" description="Helical" evidence="5">
    <location>
        <begin position="75"/>
        <end position="98"/>
    </location>
</feature>
<evidence type="ECO:0000313" key="7">
    <source>
        <dbReference type="EMBL" id="GFQ73301.1"/>
    </source>
</evidence>
<evidence type="ECO:0000256" key="4">
    <source>
        <dbReference type="PROSITE-ProRule" id="PRU00175"/>
    </source>
</evidence>
<dbReference type="GO" id="GO:0008270">
    <property type="term" value="F:zinc ion binding"/>
    <property type="evidence" value="ECO:0007669"/>
    <property type="project" value="UniProtKB-KW"/>
</dbReference>
<dbReference type="EMBL" id="BMAO01011398">
    <property type="protein sequence ID" value="GFQ73301.1"/>
    <property type="molecule type" value="Genomic_DNA"/>
</dbReference>
<name>A0A8X6F9F7_TRICU</name>
<reference evidence="7" key="1">
    <citation type="submission" date="2020-07" db="EMBL/GenBank/DDBJ databases">
        <title>Multicomponent nature underlies the extraordinary mechanical properties of spider dragline silk.</title>
        <authorList>
            <person name="Kono N."/>
            <person name="Nakamura H."/>
            <person name="Mori M."/>
            <person name="Yoshida Y."/>
            <person name="Ohtoshi R."/>
            <person name="Malay A.D."/>
            <person name="Moran D.A.P."/>
            <person name="Tomita M."/>
            <person name="Numata K."/>
            <person name="Arakawa K."/>
        </authorList>
    </citation>
    <scope>NUCLEOTIDE SEQUENCE</scope>
</reference>
<dbReference type="OrthoDB" id="8062037at2759"/>
<evidence type="ECO:0000256" key="1">
    <source>
        <dbReference type="ARBA" id="ARBA00022723"/>
    </source>
</evidence>
<dbReference type="InterPro" id="IPR051834">
    <property type="entry name" value="RING_finger_E3_ligase"/>
</dbReference>
<dbReference type="Proteomes" id="UP000887116">
    <property type="component" value="Unassembled WGS sequence"/>
</dbReference>
<evidence type="ECO:0000256" key="5">
    <source>
        <dbReference type="SAM" id="Phobius"/>
    </source>
</evidence>
<gene>
    <name evidence="7" type="primary">RNF167</name>
    <name evidence="7" type="ORF">TNCT_494142</name>
</gene>
<keyword evidence="5" id="KW-0472">Membrane</keyword>